<evidence type="ECO:0000313" key="1">
    <source>
        <dbReference type="EMBL" id="SJL14654.1"/>
    </source>
</evidence>
<dbReference type="AlphaFoldDB" id="A0A284S0W8"/>
<sequence>MEITRRYYSKTHKLCGMLKPRGYTKRQQYACRALLIGVEPQRNQGLALSRSPET</sequence>
<protein>
    <submittedName>
        <fullName evidence="1">Uncharacterized protein</fullName>
    </submittedName>
</protein>
<dbReference type="EMBL" id="FUEG01000024">
    <property type="protein sequence ID" value="SJL14654.1"/>
    <property type="molecule type" value="Genomic_DNA"/>
</dbReference>
<accession>A0A284S0W8</accession>
<name>A0A284S0W8_ARMOS</name>
<keyword evidence="2" id="KW-1185">Reference proteome</keyword>
<evidence type="ECO:0000313" key="2">
    <source>
        <dbReference type="Proteomes" id="UP000219338"/>
    </source>
</evidence>
<organism evidence="1 2">
    <name type="scientific">Armillaria ostoyae</name>
    <name type="common">Armillaria root rot fungus</name>
    <dbReference type="NCBI Taxonomy" id="47428"/>
    <lineage>
        <taxon>Eukaryota</taxon>
        <taxon>Fungi</taxon>
        <taxon>Dikarya</taxon>
        <taxon>Basidiomycota</taxon>
        <taxon>Agaricomycotina</taxon>
        <taxon>Agaricomycetes</taxon>
        <taxon>Agaricomycetidae</taxon>
        <taxon>Agaricales</taxon>
        <taxon>Marasmiineae</taxon>
        <taxon>Physalacriaceae</taxon>
        <taxon>Armillaria</taxon>
    </lineage>
</organism>
<dbReference type="Proteomes" id="UP000219338">
    <property type="component" value="Unassembled WGS sequence"/>
</dbReference>
<proteinExistence type="predicted"/>
<gene>
    <name evidence="1" type="ORF">ARMOST_18119</name>
</gene>
<reference evidence="2" key="1">
    <citation type="journal article" date="2017" name="Nat. Ecol. Evol.">
        <title>Genome expansion and lineage-specific genetic innovations in the forest pathogenic fungi Armillaria.</title>
        <authorList>
            <person name="Sipos G."/>
            <person name="Prasanna A.N."/>
            <person name="Walter M.C."/>
            <person name="O'Connor E."/>
            <person name="Balint B."/>
            <person name="Krizsan K."/>
            <person name="Kiss B."/>
            <person name="Hess J."/>
            <person name="Varga T."/>
            <person name="Slot J."/>
            <person name="Riley R."/>
            <person name="Boka B."/>
            <person name="Rigling D."/>
            <person name="Barry K."/>
            <person name="Lee J."/>
            <person name="Mihaltcheva S."/>
            <person name="LaButti K."/>
            <person name="Lipzen A."/>
            <person name="Waldron R."/>
            <person name="Moloney N.M."/>
            <person name="Sperisen C."/>
            <person name="Kredics L."/>
            <person name="Vagvoelgyi C."/>
            <person name="Patrignani A."/>
            <person name="Fitzpatrick D."/>
            <person name="Nagy I."/>
            <person name="Doyle S."/>
            <person name="Anderson J.B."/>
            <person name="Grigoriev I.V."/>
            <person name="Gueldener U."/>
            <person name="Muensterkoetter M."/>
            <person name="Nagy L.G."/>
        </authorList>
    </citation>
    <scope>NUCLEOTIDE SEQUENCE [LARGE SCALE GENOMIC DNA]</scope>
    <source>
        <strain evidence="2">C18/9</strain>
    </source>
</reference>